<dbReference type="InterPro" id="IPR013783">
    <property type="entry name" value="Ig-like_fold"/>
</dbReference>
<keyword evidence="3" id="KW-1185">Reference proteome</keyword>
<proteinExistence type="predicted"/>
<evidence type="ECO:0000313" key="3">
    <source>
        <dbReference type="Proteomes" id="UP000694416"/>
    </source>
</evidence>
<sequence length="101" mass="11168">MDVRVPVQLLGFLLLWLQGAICDIQMTQSPSSVSASVEERVTITCQANQGISSELPWYQQKPGKAPMLLVYAAPNGGRGSHLGSLEWIWDRFHSHHQQPAA</sequence>
<keyword evidence="1" id="KW-0732">Signal</keyword>
<evidence type="ECO:0000313" key="2">
    <source>
        <dbReference type="Ensembl" id="ENSPTEP00000029461.1"/>
    </source>
</evidence>
<feature type="signal peptide" evidence="1">
    <location>
        <begin position="1"/>
        <end position="22"/>
    </location>
</feature>
<dbReference type="InterPro" id="IPR036179">
    <property type="entry name" value="Ig-like_dom_sf"/>
</dbReference>
<evidence type="ECO:0000256" key="1">
    <source>
        <dbReference type="SAM" id="SignalP"/>
    </source>
</evidence>
<reference evidence="2" key="1">
    <citation type="submission" date="2025-08" db="UniProtKB">
        <authorList>
            <consortium name="Ensembl"/>
        </authorList>
    </citation>
    <scope>IDENTIFICATION</scope>
</reference>
<name>A0A8C9I1G9_9PRIM</name>
<dbReference type="Gene3D" id="2.60.40.10">
    <property type="entry name" value="Immunoglobulins"/>
    <property type="match status" value="1"/>
</dbReference>
<organism evidence="2 3">
    <name type="scientific">Piliocolobus tephrosceles</name>
    <name type="common">Ugandan red Colobus</name>
    <dbReference type="NCBI Taxonomy" id="591936"/>
    <lineage>
        <taxon>Eukaryota</taxon>
        <taxon>Metazoa</taxon>
        <taxon>Chordata</taxon>
        <taxon>Craniata</taxon>
        <taxon>Vertebrata</taxon>
        <taxon>Euteleostomi</taxon>
        <taxon>Mammalia</taxon>
        <taxon>Eutheria</taxon>
        <taxon>Euarchontoglires</taxon>
        <taxon>Primates</taxon>
        <taxon>Haplorrhini</taxon>
        <taxon>Catarrhini</taxon>
        <taxon>Cercopithecidae</taxon>
        <taxon>Colobinae</taxon>
        <taxon>Piliocolobus</taxon>
    </lineage>
</organism>
<dbReference type="Proteomes" id="UP000694416">
    <property type="component" value="Unplaced"/>
</dbReference>
<evidence type="ECO:0008006" key="4">
    <source>
        <dbReference type="Google" id="ProtNLM"/>
    </source>
</evidence>
<protein>
    <recommendedName>
        <fullName evidence="4">Immunoglobulin V-set domain-containing protein</fullName>
    </recommendedName>
</protein>
<dbReference type="PANTHER" id="PTHR23267">
    <property type="entry name" value="IMMUNOGLOBULIN LIGHT CHAIN"/>
    <property type="match status" value="1"/>
</dbReference>
<dbReference type="Ensembl" id="ENSPTET00000040951.1">
    <property type="protein sequence ID" value="ENSPTEP00000029461.1"/>
    <property type="gene ID" value="ENSPTEG00000028867.1"/>
</dbReference>
<feature type="chain" id="PRO_5034171625" description="Immunoglobulin V-set domain-containing protein" evidence="1">
    <location>
        <begin position="23"/>
        <end position="101"/>
    </location>
</feature>
<accession>A0A8C9I1G9</accession>
<reference evidence="2" key="2">
    <citation type="submission" date="2025-09" db="UniProtKB">
        <authorList>
            <consortium name="Ensembl"/>
        </authorList>
    </citation>
    <scope>IDENTIFICATION</scope>
</reference>
<dbReference type="SUPFAM" id="SSF48726">
    <property type="entry name" value="Immunoglobulin"/>
    <property type="match status" value="1"/>
</dbReference>
<dbReference type="AlphaFoldDB" id="A0A8C9I1G9"/>
<dbReference type="InterPro" id="IPR050150">
    <property type="entry name" value="IgV_Light_Chain"/>
</dbReference>